<dbReference type="PANTHER" id="PTHR12126">
    <property type="entry name" value="NADH-UBIQUINONE OXIDOREDUCTASE 39 KDA SUBUNIT-RELATED"/>
    <property type="match status" value="1"/>
</dbReference>
<dbReference type="GO" id="GO:0044877">
    <property type="term" value="F:protein-containing complex binding"/>
    <property type="evidence" value="ECO:0007669"/>
    <property type="project" value="TreeGrafter"/>
</dbReference>
<proteinExistence type="predicted"/>
<name>A0A7H1NSQ6_9PROT</name>
<keyword evidence="2" id="KW-1185">Reference proteome</keyword>
<dbReference type="InterPro" id="IPR051207">
    <property type="entry name" value="ComplexI_NDUFA9_subunit"/>
</dbReference>
<dbReference type="EMBL" id="CP060244">
    <property type="protein sequence ID" value="QNT78816.1"/>
    <property type="molecule type" value="Genomic_DNA"/>
</dbReference>
<dbReference type="PANTHER" id="PTHR12126:SF11">
    <property type="entry name" value="NADH DEHYDROGENASE [UBIQUINONE] 1 ALPHA SUBCOMPLEX SUBUNIT 9, MITOCHONDRIAL"/>
    <property type="match status" value="1"/>
</dbReference>
<dbReference type="AlphaFoldDB" id="A0A7H1NSQ6"/>
<dbReference type="RefSeq" id="WP_203413045.1">
    <property type="nucleotide sequence ID" value="NZ_CP060244.1"/>
</dbReference>
<sequence>METRNIVTIFDSNSPLIHYVVKRLAALGYIIRVASSRPEQLAWLRMLGRVGQIVPLYANLKDEDTLTRAVESARYVINISGRGRGRSKLDFQRNGVKGAEFIARLSAAAGVERLFYISVLGAEEKSASSFLKSHFLAEQATIQHFPQATVFRTSVVFGPEDRFLNVLASWGRYMVIMPVIYPDTRLQPVYAGDIGDALRIALQTPATAGKVFELAGPRVWTVRELMTMIMQITRRPQPLVNVSPALMRMAGHLLRFLPGEIVTPDIIDLLVSDSIESGMLPGLSALGIVPTPVEMIASSYLFRYRVGGEKRPIEAV</sequence>
<evidence type="ECO:0008006" key="3">
    <source>
        <dbReference type="Google" id="ProtNLM"/>
    </source>
</evidence>
<gene>
    <name evidence="1" type="ORF">JGUZn3_15940</name>
</gene>
<dbReference type="Proteomes" id="UP000516349">
    <property type="component" value="Chromosome"/>
</dbReference>
<evidence type="ECO:0000313" key="2">
    <source>
        <dbReference type="Proteomes" id="UP000516349"/>
    </source>
</evidence>
<dbReference type="Gene3D" id="3.40.50.720">
    <property type="entry name" value="NAD(P)-binding Rossmann-like Domain"/>
    <property type="match status" value="1"/>
</dbReference>
<dbReference type="InterPro" id="IPR036291">
    <property type="entry name" value="NAD(P)-bd_dom_sf"/>
</dbReference>
<dbReference type="SUPFAM" id="SSF51735">
    <property type="entry name" value="NAD(P)-binding Rossmann-fold domains"/>
    <property type="match status" value="1"/>
</dbReference>
<dbReference type="CDD" id="cd05271">
    <property type="entry name" value="NDUFA9_like_SDR_a"/>
    <property type="match status" value="1"/>
</dbReference>
<protein>
    <recommendedName>
        <fullName evidence="3">NADH dehydrogenase</fullName>
    </recommendedName>
</protein>
<dbReference type="KEGG" id="ebla:JGUZn3_15940"/>
<reference evidence="1 2" key="1">
    <citation type="submission" date="2020-08" db="EMBL/GenBank/DDBJ databases">
        <title>Complete genome sequence of Entomobacter blattae G55GP.</title>
        <authorList>
            <person name="Poehlein A."/>
            <person name="Guzman J."/>
            <person name="Daniel R."/>
            <person name="Vilcinskas A."/>
        </authorList>
    </citation>
    <scope>NUCLEOTIDE SEQUENCE [LARGE SCALE GENOMIC DNA]</scope>
    <source>
        <strain evidence="1 2">G55GP</strain>
    </source>
</reference>
<organism evidence="1 2">
    <name type="scientific">Entomobacter blattae</name>
    <dbReference type="NCBI Taxonomy" id="2762277"/>
    <lineage>
        <taxon>Bacteria</taxon>
        <taxon>Pseudomonadati</taxon>
        <taxon>Pseudomonadota</taxon>
        <taxon>Alphaproteobacteria</taxon>
        <taxon>Acetobacterales</taxon>
        <taxon>Acetobacteraceae</taxon>
        <taxon>Entomobacter</taxon>
    </lineage>
</organism>
<accession>A0A7H1NSQ6</accession>
<evidence type="ECO:0000313" key="1">
    <source>
        <dbReference type="EMBL" id="QNT78816.1"/>
    </source>
</evidence>